<reference evidence="1" key="1">
    <citation type="submission" date="2023-04" db="EMBL/GenBank/DDBJ databases">
        <title>Chromosome-level genome of Chaenocephalus aceratus.</title>
        <authorList>
            <person name="Park H."/>
        </authorList>
    </citation>
    <scope>NUCLEOTIDE SEQUENCE</scope>
    <source>
        <strain evidence="1">DE</strain>
        <tissue evidence="1">Muscle</tissue>
    </source>
</reference>
<dbReference type="PANTHER" id="PTHR22840:SF12">
    <property type="entry name" value="WD REPEAT-CONTAINING PROTEIN 36"/>
    <property type="match status" value="1"/>
</dbReference>
<evidence type="ECO:0000313" key="1">
    <source>
        <dbReference type="EMBL" id="KAK1883506.1"/>
    </source>
</evidence>
<accession>A0AAD9F058</accession>
<dbReference type="InterPro" id="IPR036322">
    <property type="entry name" value="WD40_repeat_dom_sf"/>
</dbReference>
<name>A0AAD9F058_DISEL</name>
<dbReference type="EMBL" id="JASDAP010000022">
    <property type="protein sequence ID" value="KAK1883506.1"/>
    <property type="molecule type" value="Genomic_DNA"/>
</dbReference>
<dbReference type="Proteomes" id="UP001228049">
    <property type="component" value="Unassembled WGS sequence"/>
</dbReference>
<dbReference type="PANTHER" id="PTHR22840">
    <property type="entry name" value="WD REPEAT-CONTAINING PROTEIN 36"/>
    <property type="match status" value="1"/>
</dbReference>
<sequence length="137" mass="14924">MPGGSSLFSGFRVLALYSNHVPHALRFHKKHREFYLLTAAGKCFHTYNVNKLGIVSVSNSLSDDINVLAADRMLVFVAAGRLVSAFARNKEVVMCYHGHEQEVRLLLPLGDQLISADAGGDVIVWDVQGGYLPAAAL</sequence>
<organism evidence="1 2">
    <name type="scientific">Dissostichus eleginoides</name>
    <name type="common">Patagonian toothfish</name>
    <name type="synonym">Dissostichus amissus</name>
    <dbReference type="NCBI Taxonomy" id="100907"/>
    <lineage>
        <taxon>Eukaryota</taxon>
        <taxon>Metazoa</taxon>
        <taxon>Chordata</taxon>
        <taxon>Craniata</taxon>
        <taxon>Vertebrata</taxon>
        <taxon>Euteleostomi</taxon>
        <taxon>Actinopterygii</taxon>
        <taxon>Neopterygii</taxon>
        <taxon>Teleostei</taxon>
        <taxon>Neoteleostei</taxon>
        <taxon>Acanthomorphata</taxon>
        <taxon>Eupercaria</taxon>
        <taxon>Perciformes</taxon>
        <taxon>Notothenioidei</taxon>
        <taxon>Nototheniidae</taxon>
        <taxon>Dissostichus</taxon>
    </lineage>
</organism>
<protein>
    <submittedName>
        <fullName evidence="1">WD repeat-containing protein 36</fullName>
    </submittedName>
</protein>
<dbReference type="InterPro" id="IPR015943">
    <property type="entry name" value="WD40/YVTN_repeat-like_dom_sf"/>
</dbReference>
<dbReference type="GO" id="GO:0006364">
    <property type="term" value="P:rRNA processing"/>
    <property type="evidence" value="ECO:0007669"/>
    <property type="project" value="TreeGrafter"/>
</dbReference>
<comment type="caution">
    <text evidence="1">The sequence shown here is derived from an EMBL/GenBank/DDBJ whole genome shotgun (WGS) entry which is preliminary data.</text>
</comment>
<keyword evidence="2" id="KW-1185">Reference proteome</keyword>
<evidence type="ECO:0000313" key="2">
    <source>
        <dbReference type="Proteomes" id="UP001228049"/>
    </source>
</evidence>
<gene>
    <name evidence="1" type="ORF">KUDE01_021833</name>
</gene>
<dbReference type="Gene3D" id="2.130.10.10">
    <property type="entry name" value="YVTN repeat-like/Quinoprotein amine dehydrogenase"/>
    <property type="match status" value="1"/>
</dbReference>
<dbReference type="GO" id="GO:0034388">
    <property type="term" value="C:Pwp2p-containing subcomplex of 90S preribosome"/>
    <property type="evidence" value="ECO:0007669"/>
    <property type="project" value="TreeGrafter"/>
</dbReference>
<proteinExistence type="predicted"/>
<dbReference type="AlphaFoldDB" id="A0AAD9F058"/>
<dbReference type="SUPFAM" id="SSF50978">
    <property type="entry name" value="WD40 repeat-like"/>
    <property type="match status" value="1"/>
</dbReference>
<dbReference type="GO" id="GO:0032040">
    <property type="term" value="C:small-subunit processome"/>
    <property type="evidence" value="ECO:0007669"/>
    <property type="project" value="TreeGrafter"/>
</dbReference>